<proteinExistence type="predicted"/>
<organism evidence="1 2">
    <name type="scientific">Macrococcoides caseolyticum</name>
    <dbReference type="NCBI Taxonomy" id="69966"/>
    <lineage>
        <taxon>Bacteria</taxon>
        <taxon>Bacillati</taxon>
        <taxon>Bacillota</taxon>
        <taxon>Bacilli</taxon>
        <taxon>Bacillales</taxon>
        <taxon>Staphylococcaceae</taxon>
        <taxon>Macrococcoides</taxon>
    </lineage>
</organism>
<protein>
    <submittedName>
        <fullName evidence="1">Uncharacterized protein</fullName>
    </submittedName>
</protein>
<evidence type="ECO:0000313" key="1">
    <source>
        <dbReference type="EMBL" id="PKE55247.1"/>
    </source>
</evidence>
<keyword evidence="2" id="KW-1185">Reference proteome</keyword>
<name>A0ACC9MPI7_9STAP</name>
<comment type="caution">
    <text evidence="1">The sequence shown here is derived from an EMBL/GenBank/DDBJ whole genome shotgun (WGS) entry which is preliminary data.</text>
</comment>
<gene>
    <name evidence="1" type="ORF">CW682_12510</name>
</gene>
<dbReference type="Proteomes" id="UP000233606">
    <property type="component" value="Unassembled WGS sequence"/>
</dbReference>
<sequence length="142" mass="16366">MTEYKKVVPFNKSASYKKLNSNNDRKWAATSSNALSYVNVGEREMYDDFIRRPEFEEHKKHLDYRFDTLEGKINSFSSNLDKQSENLAKNIELKIDNNLKNLKIELNEQAKITRRWFVGTIVAIVGAIVAITGLAGRLFGLY</sequence>
<reference evidence="1" key="1">
    <citation type="submission" date="2017-12" db="EMBL/GenBank/DDBJ databases">
        <title>Genomics of Macrococcus caseolyticus.</title>
        <authorList>
            <person name="MacFadyen A.C."/>
            <person name="Paterson G.K."/>
        </authorList>
    </citation>
    <scope>NUCLEOTIDE SEQUENCE</scope>
    <source>
        <strain evidence="1">5459_5_49</strain>
    </source>
</reference>
<dbReference type="EMBL" id="PIWU01000040">
    <property type="protein sequence ID" value="PKE55247.1"/>
    <property type="molecule type" value="Genomic_DNA"/>
</dbReference>
<accession>A0ACC9MPI7</accession>
<evidence type="ECO:0000313" key="2">
    <source>
        <dbReference type="Proteomes" id="UP000233606"/>
    </source>
</evidence>